<evidence type="ECO:0000313" key="1">
    <source>
        <dbReference type="EMBL" id="KRG11503.1"/>
    </source>
</evidence>
<dbReference type="PATRIC" id="fig|217031.4.peg.5950"/>
<dbReference type="EMBL" id="LDJR01000057">
    <property type="protein sequence ID" value="OAK68236.1"/>
    <property type="molecule type" value="Genomic_DNA"/>
</dbReference>
<dbReference type="OrthoDB" id="9802350at2"/>
<dbReference type="InterPro" id="IPR023198">
    <property type="entry name" value="PGP-like_dom2"/>
</dbReference>
<evidence type="ECO:0000313" key="3">
    <source>
        <dbReference type="Proteomes" id="UP000053881"/>
    </source>
</evidence>
<dbReference type="InterPro" id="IPR023214">
    <property type="entry name" value="HAD_sf"/>
</dbReference>
<dbReference type="AlphaFoldDB" id="A0A0Q9XTB8"/>
<dbReference type="InterPro" id="IPR052550">
    <property type="entry name" value="Pyrimidine_5'-ntase_YjjG"/>
</dbReference>
<comment type="caution">
    <text evidence="1">The sequence shown here is derived from an EMBL/GenBank/DDBJ whole genome shotgun (WGS) entry which is preliminary data.</text>
</comment>
<dbReference type="NCBIfam" id="TIGR02254">
    <property type="entry name" value="YjjG_YfnB"/>
    <property type="match status" value="1"/>
</dbReference>
<dbReference type="STRING" id="217031.ABB05_16930"/>
<protein>
    <submittedName>
        <fullName evidence="1">Uncharacterized protein</fullName>
    </submittedName>
</protein>
<dbReference type="GO" id="GO:0008253">
    <property type="term" value="F:5'-nucleotidase activity"/>
    <property type="evidence" value="ECO:0007669"/>
    <property type="project" value="InterPro"/>
</dbReference>
<dbReference type="NCBIfam" id="TIGR01549">
    <property type="entry name" value="HAD-SF-IA-v1"/>
    <property type="match status" value="1"/>
</dbReference>
<dbReference type="InterPro" id="IPR006439">
    <property type="entry name" value="HAD-SF_hydro_IA"/>
</dbReference>
<proteinExistence type="predicted"/>
<dbReference type="Gene3D" id="3.40.50.1000">
    <property type="entry name" value="HAD superfamily/HAD-like"/>
    <property type="match status" value="1"/>
</dbReference>
<organism evidence="1 3">
    <name type="scientific">Lederbergia galactosidilytica</name>
    <dbReference type="NCBI Taxonomy" id="217031"/>
    <lineage>
        <taxon>Bacteria</taxon>
        <taxon>Bacillati</taxon>
        <taxon>Bacillota</taxon>
        <taxon>Bacilli</taxon>
        <taxon>Bacillales</taxon>
        <taxon>Bacillaceae</taxon>
        <taxon>Lederbergia</taxon>
    </lineage>
</organism>
<accession>A0A0Q9XTB8</accession>
<evidence type="ECO:0000313" key="4">
    <source>
        <dbReference type="Proteomes" id="UP000077881"/>
    </source>
</evidence>
<dbReference type="InterPro" id="IPR036412">
    <property type="entry name" value="HAD-like_sf"/>
</dbReference>
<sequence>MYKAVIFDLDNTLLNYSSSEWESMQNTVNGHEISQSETFTWEQFWGSFQKINMRYWNERNKAGHHILEVLEYSFRDTLKELELDCSISNALANRYWKLFCHTCHFEEYAQDLLANLHENYQLAIISNGIGEAQRSRLQVGKIAHYFDELIISDEVGYWKPDKKIFETALAQLNIHHTEALFIGDSLHDDYHGSINAGIDFCFYNPKGLLLEKEMRPTYTIEHLQEVKEILIEG</sequence>
<dbReference type="EMBL" id="LGPB01000123">
    <property type="protein sequence ID" value="KRG11503.1"/>
    <property type="molecule type" value="Genomic_DNA"/>
</dbReference>
<keyword evidence="4" id="KW-1185">Reference proteome</keyword>
<name>A0A0Q9XTB8_9BACI</name>
<dbReference type="SUPFAM" id="SSF56784">
    <property type="entry name" value="HAD-like"/>
    <property type="match status" value="1"/>
</dbReference>
<dbReference type="SFLD" id="SFLDG01129">
    <property type="entry name" value="C1.5:_HAD__Beta-PGM__Phosphata"/>
    <property type="match status" value="1"/>
</dbReference>
<dbReference type="Proteomes" id="UP000053881">
    <property type="component" value="Unassembled WGS sequence"/>
</dbReference>
<evidence type="ECO:0000313" key="2">
    <source>
        <dbReference type="EMBL" id="OAK68236.1"/>
    </source>
</evidence>
<reference evidence="2 4" key="1">
    <citation type="submission" date="2015-05" db="EMBL/GenBank/DDBJ databases">
        <title>Comparison of genome.</title>
        <authorList>
            <person name="Zheng Z."/>
            <person name="Sun M."/>
        </authorList>
    </citation>
    <scope>NUCLEOTIDE SEQUENCE [LARGE SCALE GENOMIC DNA]</scope>
    <source>
        <strain evidence="2 4">G25-74</strain>
    </source>
</reference>
<dbReference type="Gene3D" id="1.10.150.240">
    <property type="entry name" value="Putative phosphatase, domain 2"/>
    <property type="match status" value="1"/>
</dbReference>
<dbReference type="Pfam" id="PF13419">
    <property type="entry name" value="HAD_2"/>
    <property type="match status" value="1"/>
</dbReference>
<dbReference type="InterPro" id="IPR011951">
    <property type="entry name" value="HAD-SF_hydro_IA_YjjG/PynA"/>
</dbReference>
<dbReference type="PANTHER" id="PTHR47478:SF1">
    <property type="entry name" value="PYRIMIDINE 5'-NUCLEOTIDASE YJJG"/>
    <property type="match status" value="1"/>
</dbReference>
<dbReference type="SFLD" id="SFLDS00003">
    <property type="entry name" value="Haloacid_Dehalogenase"/>
    <property type="match status" value="1"/>
</dbReference>
<reference evidence="1 3" key="2">
    <citation type="submission" date="2015-06" db="EMBL/GenBank/DDBJ databases">
        <title>Genome sequencing project of Bacillus galactosidilyticus PL133.</title>
        <authorList>
            <person name="Gaiero J."/>
            <person name="Nicol R."/>
            <person name="Habash M."/>
        </authorList>
    </citation>
    <scope>NUCLEOTIDE SEQUENCE [LARGE SCALE GENOMIC DNA]</scope>
    <source>
        <strain evidence="1 3">PL133</strain>
    </source>
</reference>
<dbReference type="InterPro" id="IPR041492">
    <property type="entry name" value="HAD_2"/>
</dbReference>
<dbReference type="Proteomes" id="UP000077881">
    <property type="component" value="Unassembled WGS sequence"/>
</dbReference>
<dbReference type="PANTHER" id="PTHR47478">
    <property type="match status" value="1"/>
</dbReference>
<dbReference type="PRINTS" id="PR00413">
    <property type="entry name" value="HADHALOGNASE"/>
</dbReference>
<dbReference type="RefSeq" id="WP_057985147.1">
    <property type="nucleotide sequence ID" value="NZ_JAGGKH010000007.1"/>
</dbReference>
<gene>
    <name evidence="2" type="ORF">ABB05_16930</name>
    <name evidence="1" type="ORF">ACA29_17550</name>
</gene>